<evidence type="ECO:0000313" key="1">
    <source>
        <dbReference type="EMBL" id="EGN97064.1"/>
    </source>
</evidence>
<evidence type="ECO:0000313" key="2">
    <source>
        <dbReference type="Proteomes" id="UP000008063"/>
    </source>
</evidence>
<reference evidence="2" key="1">
    <citation type="journal article" date="2011" name="Science">
        <title>The plant cell wall-decomposing machinery underlies the functional diversity of forest fungi.</title>
        <authorList>
            <person name="Eastwood D.C."/>
            <person name="Floudas D."/>
            <person name="Binder M."/>
            <person name="Majcherczyk A."/>
            <person name="Schneider P."/>
            <person name="Aerts A."/>
            <person name="Asiegbu F.O."/>
            <person name="Baker S.E."/>
            <person name="Barry K."/>
            <person name="Bendiksby M."/>
            <person name="Blumentritt M."/>
            <person name="Coutinho P.M."/>
            <person name="Cullen D."/>
            <person name="de Vries R.P."/>
            <person name="Gathman A."/>
            <person name="Goodell B."/>
            <person name="Henrissat B."/>
            <person name="Ihrmark K."/>
            <person name="Kauserud H."/>
            <person name="Kohler A."/>
            <person name="LaButti K."/>
            <person name="Lapidus A."/>
            <person name="Lavin J.L."/>
            <person name="Lee Y.-H."/>
            <person name="Lindquist E."/>
            <person name="Lilly W."/>
            <person name="Lucas S."/>
            <person name="Morin E."/>
            <person name="Murat C."/>
            <person name="Oguiza J.A."/>
            <person name="Park J."/>
            <person name="Pisabarro A.G."/>
            <person name="Riley R."/>
            <person name="Rosling A."/>
            <person name="Salamov A."/>
            <person name="Schmidt O."/>
            <person name="Schmutz J."/>
            <person name="Skrede I."/>
            <person name="Stenlid J."/>
            <person name="Wiebenga A."/>
            <person name="Xie X."/>
            <person name="Kuees U."/>
            <person name="Hibbett D.S."/>
            <person name="Hoffmeister D."/>
            <person name="Hoegberg N."/>
            <person name="Martin F."/>
            <person name="Grigoriev I.V."/>
            <person name="Watkinson S.C."/>
        </authorList>
    </citation>
    <scope>NUCLEOTIDE SEQUENCE [LARGE SCALE GENOMIC DNA]</scope>
    <source>
        <strain evidence="2">strain S7.3</strain>
    </source>
</reference>
<gene>
    <name evidence="1" type="ORF">SERLA73DRAFT_124775</name>
</gene>
<keyword evidence="2" id="KW-1185">Reference proteome</keyword>
<organism evidence="2">
    <name type="scientific">Serpula lacrymans var. lacrymans (strain S7.3)</name>
    <name type="common">Dry rot fungus</name>
    <dbReference type="NCBI Taxonomy" id="936435"/>
    <lineage>
        <taxon>Eukaryota</taxon>
        <taxon>Fungi</taxon>
        <taxon>Dikarya</taxon>
        <taxon>Basidiomycota</taxon>
        <taxon>Agaricomycotina</taxon>
        <taxon>Agaricomycetes</taxon>
        <taxon>Agaricomycetidae</taxon>
        <taxon>Boletales</taxon>
        <taxon>Coniophorineae</taxon>
        <taxon>Serpulaceae</taxon>
        <taxon>Serpula</taxon>
    </lineage>
</organism>
<dbReference type="EMBL" id="GL945483">
    <property type="protein sequence ID" value="EGN97064.1"/>
    <property type="molecule type" value="Genomic_DNA"/>
</dbReference>
<dbReference type="InParanoid" id="F8Q4K9"/>
<protein>
    <submittedName>
        <fullName evidence="1">Uncharacterized protein</fullName>
    </submittedName>
</protein>
<proteinExistence type="predicted"/>
<sequence>MLTSVQETIVATLEEYRAMKRSVHTLSCMSPAHQQPNIYDKIHIRLSRTISRNT</sequence>
<name>F8Q4K9_SERL3</name>
<dbReference type="AlphaFoldDB" id="F8Q4K9"/>
<dbReference type="HOGENOM" id="CLU_3051824_0_0_1"/>
<dbReference type="Proteomes" id="UP000008063">
    <property type="component" value="Unassembled WGS sequence"/>
</dbReference>
<accession>F8Q4K9</accession>